<feature type="domain" description="YvlB/LiaX N-terminal" evidence="3">
    <location>
        <begin position="3"/>
        <end position="33"/>
    </location>
</feature>
<dbReference type="InterPro" id="IPR016599">
    <property type="entry name" value="UCP012569"/>
</dbReference>
<dbReference type="InterPro" id="IPR025164">
    <property type="entry name" value="Toastrack_DUF4097"/>
</dbReference>
<evidence type="ECO:0000313" key="4">
    <source>
        <dbReference type="EMBL" id="MBM7585973.1"/>
    </source>
</evidence>
<dbReference type="Gene3D" id="2.160.20.120">
    <property type="match status" value="1"/>
</dbReference>
<dbReference type="Pfam" id="PF22746">
    <property type="entry name" value="SHOCT-like_DUF2089-C"/>
    <property type="match status" value="1"/>
</dbReference>
<organism evidence="4 5">
    <name type="scientific">Rossellomorea pakistanensis</name>
    <dbReference type="NCBI Taxonomy" id="992288"/>
    <lineage>
        <taxon>Bacteria</taxon>
        <taxon>Bacillati</taxon>
        <taxon>Bacillota</taxon>
        <taxon>Bacilli</taxon>
        <taxon>Bacillales</taxon>
        <taxon>Bacillaceae</taxon>
        <taxon>Rossellomorea</taxon>
    </lineage>
</organism>
<keyword evidence="5" id="KW-1185">Reference proteome</keyword>
<evidence type="ECO:0000259" key="2">
    <source>
        <dbReference type="Pfam" id="PF13349"/>
    </source>
</evidence>
<evidence type="ECO:0000259" key="3">
    <source>
        <dbReference type="Pfam" id="PF22746"/>
    </source>
</evidence>
<feature type="region of interest" description="Disordered" evidence="1">
    <location>
        <begin position="35"/>
        <end position="71"/>
    </location>
</feature>
<name>A0ABS2NDN6_9BACI</name>
<proteinExistence type="predicted"/>
<reference evidence="4 5" key="1">
    <citation type="submission" date="2021-01" db="EMBL/GenBank/DDBJ databases">
        <title>Genomic Encyclopedia of Type Strains, Phase IV (KMG-IV): sequencing the most valuable type-strain genomes for metagenomic binning, comparative biology and taxonomic classification.</title>
        <authorList>
            <person name="Goeker M."/>
        </authorList>
    </citation>
    <scope>NUCLEOTIDE SEQUENCE [LARGE SCALE GENOMIC DNA]</scope>
    <source>
        <strain evidence="4 5">DSM 24834</strain>
    </source>
</reference>
<evidence type="ECO:0000313" key="5">
    <source>
        <dbReference type="Proteomes" id="UP001646157"/>
    </source>
</evidence>
<evidence type="ECO:0000256" key="1">
    <source>
        <dbReference type="SAM" id="MobiDB-lite"/>
    </source>
</evidence>
<dbReference type="InterPro" id="IPR053959">
    <property type="entry name" value="YvlB/LiaX_N"/>
</dbReference>
<dbReference type="Pfam" id="PF13349">
    <property type="entry name" value="DUF4097"/>
    <property type="match status" value="1"/>
</dbReference>
<protein>
    <submittedName>
        <fullName evidence="4">DUF4097 and DUF4098 domain-containing protein YvlB</fullName>
    </submittedName>
</protein>
<comment type="caution">
    <text evidence="4">The sequence shown here is derived from an EMBL/GenBank/DDBJ whole genome shotgun (WGS) entry which is preliminary data.</text>
</comment>
<feature type="domain" description="DUF4097" evidence="2">
    <location>
        <begin position="112"/>
        <end position="336"/>
    </location>
</feature>
<accession>A0ABS2NDN6</accession>
<sequence length="376" mass="42722">MSEQRKRILELVEKGTISAQEALALLEALDKEKATEEEKEKDLFNELVADAHEEKKNEEKSEKTSSHKQKDKLMDFMQSALNKIKNFDFDFQINHSVEVSHVFQQSEVLLREVSVDVANGKVELYPWDQDEVRIECKAKVYRTDDEEAARRSFLANTTFSIENGTLRYGTELKWMKVDTKIYFPQQQYEKMYVRIFNGGIKANTLDTETLKLKTANGRIDVNGLKSKKAEIDTSNGAIKLLDVVSEKMEVESINGKILVEGDIHYSDLQSLNGNVVLSLTGEKADTIHTKAVTGNIDLYVPEHMTIEGEAKSNLGSFKMAMKGIEVIEEKNEVVQKHIRFSKQGDLADKLHIFADTKTGSVLIKKYEPTNDIYDEA</sequence>
<dbReference type="EMBL" id="JAFBDZ010000002">
    <property type="protein sequence ID" value="MBM7585973.1"/>
    <property type="molecule type" value="Genomic_DNA"/>
</dbReference>
<dbReference type="Proteomes" id="UP001646157">
    <property type="component" value="Unassembled WGS sequence"/>
</dbReference>
<gene>
    <name evidence="4" type="ORF">JOC86_002515</name>
</gene>
<dbReference type="PIRSF" id="PIRSF012569">
    <property type="entry name" value="UCP012569"/>
    <property type="match status" value="1"/>
</dbReference>
<dbReference type="RefSeq" id="WP_205172943.1">
    <property type="nucleotide sequence ID" value="NZ_JAFBDZ010000002.1"/>
</dbReference>
<feature type="compositionally biased region" description="Basic and acidic residues" evidence="1">
    <location>
        <begin position="35"/>
        <end position="65"/>
    </location>
</feature>